<protein>
    <submittedName>
        <fullName evidence="2">Uncharacterized protein</fullName>
    </submittedName>
</protein>
<evidence type="ECO:0000313" key="3">
    <source>
        <dbReference type="Proteomes" id="UP000654913"/>
    </source>
</evidence>
<sequence>MGEAEAPHHSAADAGANYPKWGHNRRPESKISSFVGAPFVDSSDLPLPALRDAVFMHLTSSTAAMEEKIEASEDSALLFLVLKVFIAIDKEYHVRDSLAQLSR</sequence>
<dbReference type="KEGG" id="apuu:APUU_41285A"/>
<dbReference type="GeneID" id="64974846"/>
<dbReference type="Proteomes" id="UP000654913">
    <property type="component" value="Chromosome 4"/>
</dbReference>
<accession>A0A7R7XNK5</accession>
<dbReference type="AlphaFoldDB" id="A0A7R7XNK5"/>
<evidence type="ECO:0000256" key="1">
    <source>
        <dbReference type="SAM" id="MobiDB-lite"/>
    </source>
</evidence>
<name>A0A7R7XNK5_9EURO</name>
<organism evidence="2 3">
    <name type="scientific">Aspergillus puulaauensis</name>
    <dbReference type="NCBI Taxonomy" id="1220207"/>
    <lineage>
        <taxon>Eukaryota</taxon>
        <taxon>Fungi</taxon>
        <taxon>Dikarya</taxon>
        <taxon>Ascomycota</taxon>
        <taxon>Pezizomycotina</taxon>
        <taxon>Eurotiomycetes</taxon>
        <taxon>Eurotiomycetidae</taxon>
        <taxon>Eurotiales</taxon>
        <taxon>Aspergillaceae</taxon>
        <taxon>Aspergillus</taxon>
    </lineage>
</organism>
<gene>
    <name evidence="2" type="ORF">APUU_41285A</name>
</gene>
<keyword evidence="3" id="KW-1185">Reference proteome</keyword>
<evidence type="ECO:0000313" key="2">
    <source>
        <dbReference type="EMBL" id="BCS24841.1"/>
    </source>
</evidence>
<feature type="region of interest" description="Disordered" evidence="1">
    <location>
        <begin position="1"/>
        <end position="24"/>
    </location>
</feature>
<dbReference type="EMBL" id="AP024446">
    <property type="protein sequence ID" value="BCS24841.1"/>
    <property type="molecule type" value="Genomic_DNA"/>
</dbReference>
<reference evidence="2" key="2">
    <citation type="submission" date="2021-02" db="EMBL/GenBank/DDBJ databases">
        <title>Aspergillus puulaauensis MK2 genome sequence.</title>
        <authorList>
            <person name="Futagami T."/>
            <person name="Mori K."/>
            <person name="Kadooka C."/>
            <person name="Tanaka T."/>
        </authorList>
    </citation>
    <scope>NUCLEOTIDE SEQUENCE</scope>
    <source>
        <strain evidence="2">MK2</strain>
    </source>
</reference>
<reference evidence="2" key="1">
    <citation type="submission" date="2021-01" db="EMBL/GenBank/DDBJ databases">
        <authorList>
            <consortium name="Aspergillus puulaauensis MK2 genome sequencing consortium"/>
            <person name="Kazuki M."/>
            <person name="Futagami T."/>
        </authorList>
    </citation>
    <scope>NUCLEOTIDE SEQUENCE</scope>
    <source>
        <strain evidence="2">MK2</strain>
    </source>
</reference>
<dbReference type="RefSeq" id="XP_041557035.1">
    <property type="nucleotide sequence ID" value="XM_041704450.1"/>
</dbReference>
<feature type="compositionally biased region" description="Basic and acidic residues" evidence="1">
    <location>
        <begin position="1"/>
        <end position="11"/>
    </location>
</feature>
<proteinExistence type="predicted"/>